<dbReference type="Proteomes" id="UP000643610">
    <property type="component" value="Unassembled WGS sequence"/>
</dbReference>
<name>A0ABR6XN86_9BURK</name>
<sequence>MTKVLYLDYDGVLHDDAVYWHPKHGIYLKTPGRTLFEWMYILENLLSPHPDVGIVLSTSWVRAKSFEYAKSQLSAPLREKVIGATFHRREMHKIEFDLTARGVQIWNDVQRRNPTSWFAIDNDNERWPAHCRDKLVLTQDRLGLSEVKVQNEVMAMLNLL</sequence>
<protein>
    <submittedName>
        <fullName evidence="1">Uncharacterized protein</fullName>
    </submittedName>
</protein>
<organism evidence="1 2">
    <name type="scientific">Undibacterium amnicola</name>
    <dbReference type="NCBI Taxonomy" id="1834038"/>
    <lineage>
        <taxon>Bacteria</taxon>
        <taxon>Pseudomonadati</taxon>
        <taxon>Pseudomonadota</taxon>
        <taxon>Betaproteobacteria</taxon>
        <taxon>Burkholderiales</taxon>
        <taxon>Oxalobacteraceae</taxon>
        <taxon>Undibacterium</taxon>
    </lineage>
</organism>
<dbReference type="Pfam" id="PF18143">
    <property type="entry name" value="HAD_SAK_2"/>
    <property type="match status" value="1"/>
</dbReference>
<reference evidence="1 2" key="1">
    <citation type="submission" date="2020-08" db="EMBL/GenBank/DDBJ databases">
        <title>Novel species isolated from subtropical streams in China.</title>
        <authorList>
            <person name="Lu H."/>
        </authorList>
    </citation>
    <scope>NUCLEOTIDE SEQUENCE [LARGE SCALE GENOMIC DNA]</scope>
    <source>
        <strain evidence="1 2">KCTC 52442</strain>
    </source>
</reference>
<evidence type="ECO:0000313" key="2">
    <source>
        <dbReference type="Proteomes" id="UP000643610"/>
    </source>
</evidence>
<evidence type="ECO:0000313" key="1">
    <source>
        <dbReference type="EMBL" id="MBC3830967.1"/>
    </source>
</evidence>
<dbReference type="RefSeq" id="WP_186890004.1">
    <property type="nucleotide sequence ID" value="NZ_JACOFU010000002.1"/>
</dbReference>
<keyword evidence="2" id="KW-1185">Reference proteome</keyword>
<comment type="caution">
    <text evidence="1">The sequence shown here is derived from an EMBL/GenBank/DDBJ whole genome shotgun (WGS) entry which is preliminary data.</text>
</comment>
<proteinExistence type="predicted"/>
<gene>
    <name evidence="1" type="ORF">H8K33_05570</name>
</gene>
<dbReference type="EMBL" id="JACOFU010000002">
    <property type="protein sequence ID" value="MBC3830967.1"/>
    <property type="molecule type" value="Genomic_DNA"/>
</dbReference>
<accession>A0ABR6XN86</accession>